<keyword evidence="3" id="KW-1185">Reference proteome</keyword>
<dbReference type="SUPFAM" id="SSF52091">
    <property type="entry name" value="SpoIIaa-like"/>
    <property type="match status" value="1"/>
</dbReference>
<dbReference type="Gene3D" id="3.30.750.24">
    <property type="entry name" value="STAS domain"/>
    <property type="match status" value="1"/>
</dbReference>
<gene>
    <name evidence="2" type="ORF">UABAM_03735</name>
</gene>
<sequence length="120" mass="13256">MEFQITSEFKNYETIGDVAILSFIGSVDQKSMQVIEASISECYSKDIKFYIFDFGQTHNINSTGIGVLINITSQIGMASGCACLINADKFKNLIETIGLSDRLPIVGDEEKAIEYIKSNL</sequence>
<dbReference type="RefSeq" id="WP_151969477.1">
    <property type="nucleotide sequence ID" value="NZ_AP019860.1"/>
</dbReference>
<dbReference type="Proteomes" id="UP000326354">
    <property type="component" value="Chromosome"/>
</dbReference>
<evidence type="ECO:0000313" key="2">
    <source>
        <dbReference type="EMBL" id="BBM85369.1"/>
    </source>
</evidence>
<name>A0A5S9INY2_UABAM</name>
<dbReference type="Pfam" id="PF01740">
    <property type="entry name" value="STAS"/>
    <property type="match status" value="1"/>
</dbReference>
<feature type="domain" description="STAS" evidence="1">
    <location>
        <begin position="8"/>
        <end position="116"/>
    </location>
</feature>
<evidence type="ECO:0000259" key="1">
    <source>
        <dbReference type="PROSITE" id="PS50801"/>
    </source>
</evidence>
<accession>A0A5S9INY2</accession>
<dbReference type="InterPro" id="IPR002645">
    <property type="entry name" value="STAS_dom"/>
</dbReference>
<dbReference type="AlphaFoldDB" id="A0A5S9INY2"/>
<reference evidence="2 3" key="1">
    <citation type="submission" date="2019-08" db="EMBL/GenBank/DDBJ databases">
        <title>Complete genome sequence of Candidatus Uab amorphum.</title>
        <authorList>
            <person name="Shiratori T."/>
            <person name="Suzuki S."/>
            <person name="Kakizawa Y."/>
            <person name="Ishida K."/>
        </authorList>
    </citation>
    <scope>NUCLEOTIDE SEQUENCE [LARGE SCALE GENOMIC DNA]</scope>
    <source>
        <strain evidence="2 3">SRT547</strain>
    </source>
</reference>
<dbReference type="InterPro" id="IPR036513">
    <property type="entry name" value="STAS_dom_sf"/>
</dbReference>
<dbReference type="KEGG" id="uam:UABAM_03735"/>
<dbReference type="OrthoDB" id="37574at2"/>
<organism evidence="2 3">
    <name type="scientific">Uabimicrobium amorphum</name>
    <dbReference type="NCBI Taxonomy" id="2596890"/>
    <lineage>
        <taxon>Bacteria</taxon>
        <taxon>Pseudomonadati</taxon>
        <taxon>Planctomycetota</taxon>
        <taxon>Candidatus Uabimicrobiia</taxon>
        <taxon>Candidatus Uabimicrobiales</taxon>
        <taxon>Candidatus Uabimicrobiaceae</taxon>
        <taxon>Candidatus Uabimicrobium</taxon>
    </lineage>
</organism>
<dbReference type="EMBL" id="AP019860">
    <property type="protein sequence ID" value="BBM85369.1"/>
    <property type="molecule type" value="Genomic_DNA"/>
</dbReference>
<evidence type="ECO:0000313" key="3">
    <source>
        <dbReference type="Proteomes" id="UP000326354"/>
    </source>
</evidence>
<dbReference type="PROSITE" id="PS50801">
    <property type="entry name" value="STAS"/>
    <property type="match status" value="1"/>
</dbReference>
<dbReference type="CDD" id="cd07043">
    <property type="entry name" value="STAS_anti-anti-sigma_factors"/>
    <property type="match status" value="1"/>
</dbReference>
<proteinExistence type="predicted"/>
<protein>
    <recommendedName>
        <fullName evidence="1">STAS domain-containing protein</fullName>
    </recommendedName>
</protein>